<name>I1D0P4_9PSEU</name>
<evidence type="ECO:0000313" key="5">
    <source>
        <dbReference type="EMBL" id="EIE98518.1"/>
    </source>
</evidence>
<dbReference type="eggNOG" id="COG2319">
    <property type="taxonomic scope" value="Bacteria"/>
</dbReference>
<keyword evidence="1" id="KW-0853">WD repeat</keyword>
<feature type="repeat" description="WD" evidence="1">
    <location>
        <begin position="254"/>
        <end position="295"/>
    </location>
</feature>
<dbReference type="InterPro" id="IPR001680">
    <property type="entry name" value="WD40_rpt"/>
</dbReference>
<feature type="repeat" description="WD" evidence="1">
    <location>
        <begin position="4"/>
        <end position="45"/>
    </location>
</feature>
<dbReference type="PANTHER" id="PTHR22674">
    <property type="entry name" value="NTPASE, KAP FAMILY P-LOOP DOMAIN-CONTAINING 1"/>
    <property type="match status" value="1"/>
</dbReference>
<dbReference type="Pfam" id="PF07693">
    <property type="entry name" value="KAP_NTPase"/>
    <property type="match status" value="2"/>
</dbReference>
<dbReference type="InterPro" id="IPR027417">
    <property type="entry name" value="P-loop_NTPase"/>
</dbReference>
<dbReference type="Proteomes" id="UP000005087">
    <property type="component" value="Chromosome"/>
</dbReference>
<sequence length="861" mass="94726">MKRFLGHEGGLHAVAVSPDGTRIITAGEDRVVREWDLRTGGQRRELVGHARPVRALTVHRDTMVSCDESGEIRTWSYASGLPLGRDMVRSQWALTTTACAAGRAATGAVVAGLANGDVVVHDMADGLTRTVYSAGVWIDAVATTPGATRVAIGVEHRGARVVDVAAGDVWQLGTGTVTAVAIREVGHGDLLTGGADGSVILWTTTQGAELVRFTGGPSPVSAVAFGPDNSHVFAAVDDTLLVWESTRPTEPTVLTGHIGAVRALAVAPDGEHVVSIGEDGTIRVWNYLDGEQVSGTGFTDPPVTPRATPTSDEPSSRDLLGFRQDVQTLATVIADRTTEPPLCVALLGPWGSGKSSFLRQLHDQVDTLSALSRNNPGRSVFAATVRQVRFNAWHYHDDELWVGMVERLFAELADDTDNARSRKELRSRLQSLETVRDNADRSRLTRTLRLLTSGVDPETRRRRRRATVVSIVVGLLGVAAALVGWLFLRDLLITAVGTVVAVVTGVTSVLSAIDTVRTSLAPLASGIRDMLRARREELDTEIRAVSKRLHQLDAVERMRKLIDDVRRDRYEQYRGLLSRVHEDLRALDRDIRDAWTEWQLAGAQGPPPLERIVLYIDDLDRCSPRKVVDVLAAVHLLLAMPLFVVVVAVDPRWLRRCLDEVGLSSEYLDKVFQIVYTLRPLGGNTAALVDSMLPVREDPAERIPTTEPTTAEPVRPATTVADARPSERRAAPPRSMSRKLRAEQLRFRPEEREYLHRIAPRLSTPRAVKKLVNLYRLVRVGVRDDQFSSFPYRTVLTLLGILVADPVAARKVFIAIQTTDDLFSAIPLEWHDDMDDDLQTYRHWVGTIARFGFETHDLVTP</sequence>
<keyword evidence="3" id="KW-0812">Transmembrane</keyword>
<dbReference type="PANTHER" id="PTHR22674:SF6">
    <property type="entry name" value="NTPASE KAP FAMILY P-LOOP DOMAIN-CONTAINING PROTEIN 1"/>
    <property type="match status" value="1"/>
</dbReference>
<dbReference type="OrthoDB" id="88903at2"/>
<gene>
    <name evidence="5" type="ORF">SacglDRAFT_01603</name>
</gene>
<dbReference type="SMART" id="SM00320">
    <property type="entry name" value="WD40"/>
    <property type="match status" value="5"/>
</dbReference>
<dbReference type="InterPro" id="IPR011646">
    <property type="entry name" value="KAP_P-loop"/>
</dbReference>
<dbReference type="PROSITE" id="PS50082">
    <property type="entry name" value="WD_REPEATS_2"/>
    <property type="match status" value="2"/>
</dbReference>
<dbReference type="InterPro" id="IPR052754">
    <property type="entry name" value="NTPase_KAP_P-loop"/>
</dbReference>
<keyword evidence="3" id="KW-0472">Membrane</keyword>
<feature type="transmembrane region" description="Helical" evidence="3">
    <location>
        <begin position="493"/>
        <end position="513"/>
    </location>
</feature>
<accession>I1D0P4</accession>
<keyword evidence="3" id="KW-1133">Transmembrane helix</keyword>
<dbReference type="CDD" id="cd00200">
    <property type="entry name" value="WD40"/>
    <property type="match status" value="1"/>
</dbReference>
<dbReference type="EMBL" id="CM001484">
    <property type="protein sequence ID" value="EIE98518.1"/>
    <property type="molecule type" value="Genomic_DNA"/>
</dbReference>
<proteinExistence type="predicted"/>
<reference evidence="5 6" key="1">
    <citation type="submission" date="2011-09" db="EMBL/GenBank/DDBJ databases">
        <authorList>
            <consortium name="US DOE Joint Genome Institute (JGI-PGF)"/>
            <person name="Lucas S."/>
            <person name="Han J."/>
            <person name="Lapidus A."/>
            <person name="Cheng J.-F."/>
            <person name="Goodwin L."/>
            <person name="Pitluck S."/>
            <person name="Peters L."/>
            <person name="Land M.L."/>
            <person name="Hauser L."/>
            <person name="Brambilla E."/>
            <person name="Klenk H.-P."/>
            <person name="Woyke T.J."/>
        </authorList>
    </citation>
    <scope>NUCLEOTIDE SEQUENCE [LARGE SCALE GENOMIC DNA]</scope>
    <source>
        <strain evidence="5 6">K62</strain>
    </source>
</reference>
<feature type="transmembrane region" description="Helical" evidence="3">
    <location>
        <begin position="466"/>
        <end position="487"/>
    </location>
</feature>
<reference evidence="6" key="2">
    <citation type="submission" date="2012-01" db="EMBL/GenBank/DDBJ databases">
        <title>Noncontiguous Finished sequence of chromosome of Saccharomonospora glauca K62.</title>
        <authorList>
            <consortium name="US DOE Joint Genome Institute"/>
            <person name="Lucas S."/>
            <person name="Han J."/>
            <person name="Lapidus A."/>
            <person name="Cheng J.-F."/>
            <person name="Goodwin L."/>
            <person name="Pitluck S."/>
            <person name="Peters L."/>
            <person name="Mikhailova N."/>
            <person name="Held B."/>
            <person name="Detter J.C."/>
            <person name="Han C."/>
            <person name="Tapia R."/>
            <person name="Land M."/>
            <person name="Hauser L."/>
            <person name="Kyrpides N."/>
            <person name="Ivanova N."/>
            <person name="Pagani I."/>
            <person name="Brambilla E.-M."/>
            <person name="Klenk H.-P."/>
            <person name="Woyke T."/>
        </authorList>
    </citation>
    <scope>NUCLEOTIDE SEQUENCE [LARGE SCALE GENOMIC DNA]</scope>
    <source>
        <strain evidence="6">K62</strain>
    </source>
</reference>
<dbReference type="Gene3D" id="2.130.10.10">
    <property type="entry name" value="YVTN repeat-like/Quinoprotein amine dehydrogenase"/>
    <property type="match status" value="2"/>
</dbReference>
<evidence type="ECO:0000313" key="6">
    <source>
        <dbReference type="Proteomes" id="UP000005087"/>
    </source>
</evidence>
<evidence type="ECO:0000256" key="2">
    <source>
        <dbReference type="SAM" id="MobiDB-lite"/>
    </source>
</evidence>
<dbReference type="Pfam" id="PF00400">
    <property type="entry name" value="WD40"/>
    <property type="match status" value="3"/>
</dbReference>
<dbReference type="RefSeq" id="WP_005463281.1">
    <property type="nucleotide sequence ID" value="NZ_CM001484.1"/>
</dbReference>
<protein>
    <submittedName>
        <fullName evidence="5">WD40 repeat-containing protein</fullName>
    </submittedName>
</protein>
<dbReference type="InterPro" id="IPR015943">
    <property type="entry name" value="WD40/YVTN_repeat-like_dom_sf"/>
</dbReference>
<dbReference type="PROSITE" id="PS50294">
    <property type="entry name" value="WD_REPEATS_REGION"/>
    <property type="match status" value="2"/>
</dbReference>
<keyword evidence="6" id="KW-1185">Reference proteome</keyword>
<feature type="domain" description="KAP NTPase" evidence="4">
    <location>
        <begin position="327"/>
        <end position="424"/>
    </location>
</feature>
<dbReference type="eggNOG" id="COG4928">
    <property type="taxonomic scope" value="Bacteria"/>
</dbReference>
<evidence type="ECO:0000256" key="3">
    <source>
        <dbReference type="SAM" id="Phobius"/>
    </source>
</evidence>
<feature type="transmembrane region" description="Helical" evidence="3">
    <location>
        <begin position="630"/>
        <end position="649"/>
    </location>
</feature>
<feature type="region of interest" description="Disordered" evidence="2">
    <location>
        <begin position="295"/>
        <end position="317"/>
    </location>
</feature>
<evidence type="ECO:0000256" key="1">
    <source>
        <dbReference type="PROSITE-ProRule" id="PRU00221"/>
    </source>
</evidence>
<dbReference type="AlphaFoldDB" id="I1D0P4"/>
<feature type="domain" description="KAP NTPase" evidence="4">
    <location>
        <begin position="611"/>
        <end position="774"/>
    </location>
</feature>
<dbReference type="STRING" id="928724.SacglDRAFT_01603"/>
<dbReference type="SUPFAM" id="SSF50978">
    <property type="entry name" value="WD40 repeat-like"/>
    <property type="match status" value="1"/>
</dbReference>
<dbReference type="SUPFAM" id="SSF52540">
    <property type="entry name" value="P-loop containing nucleoside triphosphate hydrolases"/>
    <property type="match status" value="2"/>
</dbReference>
<feature type="region of interest" description="Disordered" evidence="2">
    <location>
        <begin position="702"/>
        <end position="735"/>
    </location>
</feature>
<organism evidence="5 6">
    <name type="scientific">Saccharomonospora glauca K62</name>
    <dbReference type="NCBI Taxonomy" id="928724"/>
    <lineage>
        <taxon>Bacteria</taxon>
        <taxon>Bacillati</taxon>
        <taxon>Actinomycetota</taxon>
        <taxon>Actinomycetes</taxon>
        <taxon>Pseudonocardiales</taxon>
        <taxon>Pseudonocardiaceae</taxon>
        <taxon>Saccharomonospora</taxon>
    </lineage>
</organism>
<dbReference type="InterPro" id="IPR036322">
    <property type="entry name" value="WD40_repeat_dom_sf"/>
</dbReference>
<evidence type="ECO:0000259" key="4">
    <source>
        <dbReference type="Pfam" id="PF07693"/>
    </source>
</evidence>
<dbReference type="HOGENOM" id="CLU_333126_0_0_11"/>